<accession>A0ABR1ZBZ0</accession>
<dbReference type="InterPro" id="IPR053151">
    <property type="entry name" value="RNase_H-like"/>
</dbReference>
<evidence type="ECO:0008006" key="3">
    <source>
        <dbReference type="Google" id="ProtNLM"/>
    </source>
</evidence>
<dbReference type="Proteomes" id="UP001396334">
    <property type="component" value="Unassembled WGS sequence"/>
</dbReference>
<evidence type="ECO:0000313" key="1">
    <source>
        <dbReference type="EMBL" id="KAK8477575.1"/>
    </source>
</evidence>
<gene>
    <name evidence="1" type="ORF">V6N11_012716</name>
</gene>
<evidence type="ECO:0000313" key="2">
    <source>
        <dbReference type="Proteomes" id="UP001396334"/>
    </source>
</evidence>
<proteinExistence type="predicted"/>
<dbReference type="EMBL" id="JBBPBN010001766">
    <property type="protein sequence ID" value="KAK8477575.1"/>
    <property type="molecule type" value="Genomic_DNA"/>
</dbReference>
<organism evidence="1 2">
    <name type="scientific">Hibiscus sabdariffa</name>
    <name type="common">roselle</name>
    <dbReference type="NCBI Taxonomy" id="183260"/>
    <lineage>
        <taxon>Eukaryota</taxon>
        <taxon>Viridiplantae</taxon>
        <taxon>Streptophyta</taxon>
        <taxon>Embryophyta</taxon>
        <taxon>Tracheophyta</taxon>
        <taxon>Spermatophyta</taxon>
        <taxon>Magnoliopsida</taxon>
        <taxon>eudicotyledons</taxon>
        <taxon>Gunneridae</taxon>
        <taxon>Pentapetalae</taxon>
        <taxon>rosids</taxon>
        <taxon>malvids</taxon>
        <taxon>Malvales</taxon>
        <taxon>Malvaceae</taxon>
        <taxon>Malvoideae</taxon>
        <taxon>Hibiscus</taxon>
    </lineage>
</organism>
<sequence>MTECNKLYMIVNRTTCAEFRWQKPYVGWVKANSDGVVRGSDSLVAAEGVIRDAQGGWIYGCTRRIGRCSNLVADRVIALCCDSLSESMVFDYVPAALVELVRKEAVDT</sequence>
<dbReference type="PANTHER" id="PTHR47723">
    <property type="entry name" value="OS05G0353850 PROTEIN"/>
    <property type="match status" value="1"/>
</dbReference>
<comment type="caution">
    <text evidence="1">The sequence shown here is derived from an EMBL/GenBank/DDBJ whole genome shotgun (WGS) entry which is preliminary data.</text>
</comment>
<reference evidence="1 2" key="1">
    <citation type="journal article" date="2024" name="G3 (Bethesda)">
        <title>Genome assembly of Hibiscus sabdariffa L. provides insights into metabolisms of medicinal natural products.</title>
        <authorList>
            <person name="Kim T."/>
        </authorList>
    </citation>
    <scope>NUCLEOTIDE SEQUENCE [LARGE SCALE GENOMIC DNA]</scope>
    <source>
        <strain evidence="1">TK-2024</strain>
        <tissue evidence="1">Old leaves</tissue>
    </source>
</reference>
<dbReference type="PANTHER" id="PTHR47723:SF19">
    <property type="entry name" value="POLYNUCLEOTIDYL TRANSFERASE, RIBONUCLEASE H-LIKE SUPERFAMILY PROTEIN"/>
    <property type="match status" value="1"/>
</dbReference>
<name>A0ABR1ZBZ0_9ROSI</name>
<keyword evidence="2" id="KW-1185">Reference proteome</keyword>
<protein>
    <recommendedName>
        <fullName evidence="3">RNase H type-1 domain-containing protein</fullName>
    </recommendedName>
</protein>